<gene>
    <name evidence="1" type="ORF">BJ322DRAFT_283637</name>
</gene>
<evidence type="ECO:0000313" key="1">
    <source>
        <dbReference type="EMBL" id="KAF9780797.1"/>
    </source>
</evidence>
<proteinExistence type="predicted"/>
<dbReference type="OrthoDB" id="2788229at2759"/>
<dbReference type="EMBL" id="WIUZ02000015">
    <property type="protein sequence ID" value="KAF9780797.1"/>
    <property type="molecule type" value="Genomic_DNA"/>
</dbReference>
<dbReference type="Proteomes" id="UP000736335">
    <property type="component" value="Unassembled WGS sequence"/>
</dbReference>
<dbReference type="AlphaFoldDB" id="A0A9P6H9X5"/>
<name>A0A9P6H9X5_9AGAM</name>
<reference evidence="1" key="1">
    <citation type="journal article" date="2020" name="Nat. Commun.">
        <title>Large-scale genome sequencing of mycorrhizal fungi provides insights into the early evolution of symbiotic traits.</title>
        <authorList>
            <person name="Miyauchi S."/>
            <person name="Kiss E."/>
            <person name="Kuo A."/>
            <person name="Drula E."/>
            <person name="Kohler A."/>
            <person name="Sanchez-Garcia M."/>
            <person name="Morin E."/>
            <person name="Andreopoulos B."/>
            <person name="Barry K.W."/>
            <person name="Bonito G."/>
            <person name="Buee M."/>
            <person name="Carver A."/>
            <person name="Chen C."/>
            <person name="Cichocki N."/>
            <person name="Clum A."/>
            <person name="Culley D."/>
            <person name="Crous P.W."/>
            <person name="Fauchery L."/>
            <person name="Girlanda M."/>
            <person name="Hayes R.D."/>
            <person name="Keri Z."/>
            <person name="LaButti K."/>
            <person name="Lipzen A."/>
            <person name="Lombard V."/>
            <person name="Magnuson J."/>
            <person name="Maillard F."/>
            <person name="Murat C."/>
            <person name="Nolan M."/>
            <person name="Ohm R.A."/>
            <person name="Pangilinan J."/>
            <person name="Pereira M.F."/>
            <person name="Perotto S."/>
            <person name="Peter M."/>
            <person name="Pfister S."/>
            <person name="Riley R."/>
            <person name="Sitrit Y."/>
            <person name="Stielow J.B."/>
            <person name="Szollosi G."/>
            <person name="Zifcakova L."/>
            <person name="Stursova M."/>
            <person name="Spatafora J.W."/>
            <person name="Tedersoo L."/>
            <person name="Vaario L.M."/>
            <person name="Yamada A."/>
            <person name="Yan M."/>
            <person name="Wang P."/>
            <person name="Xu J."/>
            <person name="Bruns T."/>
            <person name="Baldrian P."/>
            <person name="Vilgalys R."/>
            <person name="Dunand C."/>
            <person name="Henrissat B."/>
            <person name="Grigoriev I.V."/>
            <person name="Hibbett D."/>
            <person name="Nagy L.G."/>
            <person name="Martin F.M."/>
        </authorList>
    </citation>
    <scope>NUCLEOTIDE SEQUENCE</scope>
    <source>
        <strain evidence="1">UH-Tt-Lm1</strain>
    </source>
</reference>
<evidence type="ECO:0000313" key="2">
    <source>
        <dbReference type="Proteomes" id="UP000736335"/>
    </source>
</evidence>
<accession>A0A9P6H9X5</accession>
<reference evidence="1" key="2">
    <citation type="submission" date="2020-11" db="EMBL/GenBank/DDBJ databases">
        <authorList>
            <consortium name="DOE Joint Genome Institute"/>
            <person name="Kuo A."/>
            <person name="Miyauchi S."/>
            <person name="Kiss E."/>
            <person name="Drula E."/>
            <person name="Kohler A."/>
            <person name="Sanchez-Garcia M."/>
            <person name="Andreopoulos B."/>
            <person name="Barry K.W."/>
            <person name="Bonito G."/>
            <person name="Buee M."/>
            <person name="Carver A."/>
            <person name="Chen C."/>
            <person name="Cichocki N."/>
            <person name="Clum A."/>
            <person name="Culley D."/>
            <person name="Crous P.W."/>
            <person name="Fauchery L."/>
            <person name="Girlanda M."/>
            <person name="Hayes R."/>
            <person name="Keri Z."/>
            <person name="Labutti K."/>
            <person name="Lipzen A."/>
            <person name="Lombard V."/>
            <person name="Magnuson J."/>
            <person name="Maillard F."/>
            <person name="Morin E."/>
            <person name="Murat C."/>
            <person name="Nolan M."/>
            <person name="Ohm R."/>
            <person name="Pangilinan J."/>
            <person name="Pereira M."/>
            <person name="Perotto S."/>
            <person name="Peter M."/>
            <person name="Riley R."/>
            <person name="Sitrit Y."/>
            <person name="Stielow B."/>
            <person name="Szollosi G."/>
            <person name="Zifcakova L."/>
            <person name="Stursova M."/>
            <person name="Spatafora J.W."/>
            <person name="Tedersoo L."/>
            <person name="Vaario L.-M."/>
            <person name="Yamada A."/>
            <person name="Yan M."/>
            <person name="Wang P."/>
            <person name="Xu J."/>
            <person name="Bruns T."/>
            <person name="Baldrian P."/>
            <person name="Vilgalys R."/>
            <person name="Henrissat B."/>
            <person name="Grigoriev I.V."/>
            <person name="Hibbett D."/>
            <person name="Nagy L.G."/>
            <person name="Martin F.M."/>
        </authorList>
    </citation>
    <scope>NUCLEOTIDE SEQUENCE</scope>
    <source>
        <strain evidence="1">UH-Tt-Lm1</strain>
    </source>
</reference>
<keyword evidence="2" id="KW-1185">Reference proteome</keyword>
<sequence>MSFFLPQEILHLIIDHLHDEPETLRTCCLVSTVLVQRARRYLFAKIDFRPPHSHLSRWEETFPDPTSSPAHHARTLSVIYPTPINGGDADVLRTFCGVVHFRLDTNSWPDARISLLPFHGFSPVIRSLHLKFSRLPTSEILNFICSFPSVEDLTLVSRSVRSREVAWDSPPTSPRFTGSLELDLRDGFQIVISRLLDLPNGLRFKRLTVPWLVPEDVASTTSLVSRCSNTLEYLSITNFILGAPRASSIDLSKATKLRDVLFRCTDLDVQWITTALRTAKFENIQRISLDIPRDGMSHPGWSELDSLLVRFWTSRPRRVDVVCDSADGSEGAVEHVAGLLPQITGGPVGLNFVERSNSDKFSRNLPREFI</sequence>
<protein>
    <submittedName>
        <fullName evidence="1">Uncharacterized protein</fullName>
    </submittedName>
</protein>
<organism evidence="1 2">
    <name type="scientific">Thelephora terrestris</name>
    <dbReference type="NCBI Taxonomy" id="56493"/>
    <lineage>
        <taxon>Eukaryota</taxon>
        <taxon>Fungi</taxon>
        <taxon>Dikarya</taxon>
        <taxon>Basidiomycota</taxon>
        <taxon>Agaricomycotina</taxon>
        <taxon>Agaricomycetes</taxon>
        <taxon>Thelephorales</taxon>
        <taxon>Thelephoraceae</taxon>
        <taxon>Thelephora</taxon>
    </lineage>
</organism>
<comment type="caution">
    <text evidence="1">The sequence shown here is derived from an EMBL/GenBank/DDBJ whole genome shotgun (WGS) entry which is preliminary data.</text>
</comment>